<reference evidence="1 2" key="1">
    <citation type="submission" date="2019-07" db="EMBL/GenBank/DDBJ databases">
        <title>Whole genome shotgun sequence of Alkalibacillus haloalkaliphilus NBRC 103110.</title>
        <authorList>
            <person name="Hosoyama A."/>
            <person name="Uohara A."/>
            <person name="Ohji S."/>
            <person name="Ichikawa N."/>
        </authorList>
    </citation>
    <scope>NUCLEOTIDE SEQUENCE [LARGE SCALE GENOMIC DNA]</scope>
    <source>
        <strain evidence="1 2">NBRC 103110</strain>
    </source>
</reference>
<dbReference type="InterPro" id="IPR004027">
    <property type="entry name" value="SEC_C_motif"/>
</dbReference>
<dbReference type="Pfam" id="PF14022">
    <property type="entry name" value="DUF4238"/>
    <property type="match status" value="1"/>
</dbReference>
<dbReference type="Pfam" id="PF02810">
    <property type="entry name" value="SEC-C"/>
    <property type="match status" value="1"/>
</dbReference>
<accession>A0A511W6K8</accession>
<dbReference type="AlphaFoldDB" id="A0A511W6K8"/>
<dbReference type="Proteomes" id="UP000321440">
    <property type="component" value="Unassembled WGS sequence"/>
</dbReference>
<dbReference type="Gene3D" id="3.10.450.50">
    <property type="match status" value="1"/>
</dbReference>
<proteinExistence type="predicted"/>
<evidence type="ECO:0008006" key="3">
    <source>
        <dbReference type="Google" id="ProtNLM"/>
    </source>
</evidence>
<dbReference type="OrthoDB" id="581042at2"/>
<evidence type="ECO:0000313" key="2">
    <source>
        <dbReference type="Proteomes" id="UP000321440"/>
    </source>
</evidence>
<dbReference type="RefSeq" id="WP_146817778.1">
    <property type="nucleotide sequence ID" value="NZ_BJYA01000018.1"/>
</dbReference>
<organism evidence="1 2">
    <name type="scientific">Alkalibacillus haloalkaliphilus</name>
    <dbReference type="NCBI Taxonomy" id="94136"/>
    <lineage>
        <taxon>Bacteria</taxon>
        <taxon>Bacillati</taxon>
        <taxon>Bacillota</taxon>
        <taxon>Bacilli</taxon>
        <taxon>Bacillales</taxon>
        <taxon>Bacillaceae</taxon>
        <taxon>Alkalibacillus</taxon>
    </lineage>
</organism>
<name>A0A511W6K8_9BACI</name>
<gene>
    <name evidence="1" type="ORF">AHA02nite_25060</name>
</gene>
<protein>
    <recommendedName>
        <fullName evidence="3">DUF4238 domain-containing protein</fullName>
    </recommendedName>
</protein>
<dbReference type="SUPFAM" id="SSF103642">
    <property type="entry name" value="Sec-C motif"/>
    <property type="match status" value="1"/>
</dbReference>
<evidence type="ECO:0000313" key="1">
    <source>
        <dbReference type="EMBL" id="GEN46730.1"/>
    </source>
</evidence>
<comment type="caution">
    <text evidence="1">The sequence shown here is derived from an EMBL/GenBank/DDBJ whole genome shotgun (WGS) entry which is preliminary data.</text>
</comment>
<sequence length="389" mass="45172">MKGTQVIKQHYVSKFILKNFANHKEQVFESLIGESKVYQTNINQSMCKKLTYEHSELEQNSLETTFSEIEGSIAPKFKLLIQLLDSEESEIVEIKKIVLDIIYEVIIFYYRSGAVLHEMSFQKENKDQQLMNLLRHISNSEYIYSLSKTIVDNYNFAIIRSANNEFLLSDQYISTASLNVKTRFANISNRHIGLKNVIILIPLSSKYYIVFFDGSVPNDIQKERINNISTDTLFLLNRAIINNSYHKSVAQVENVLKERLADFKYHSPAKTILSYASGLHKSFTLKKEVFLYDDDEKAYELFANLEYQKFMYVGRNDTCPCGSDLKFKKCCLSVYEKVDKIKNDMQMQVNPTTYMINSKYVAEKSIDELISFEEPELLKQVKEATTKTE</sequence>
<dbReference type="EMBL" id="BJYA01000018">
    <property type="protein sequence ID" value="GEN46730.1"/>
    <property type="molecule type" value="Genomic_DNA"/>
</dbReference>
<keyword evidence="2" id="KW-1185">Reference proteome</keyword>
<dbReference type="InterPro" id="IPR025332">
    <property type="entry name" value="DUF4238"/>
</dbReference>